<keyword evidence="1" id="KW-1133">Transmembrane helix</keyword>
<keyword evidence="1" id="KW-0472">Membrane</keyword>
<dbReference type="Proteomes" id="UP000031982">
    <property type="component" value="Unassembled WGS sequence"/>
</dbReference>
<keyword evidence="3" id="KW-1185">Reference proteome</keyword>
<feature type="transmembrane region" description="Helical" evidence="1">
    <location>
        <begin position="28"/>
        <end position="46"/>
    </location>
</feature>
<evidence type="ECO:0000256" key="1">
    <source>
        <dbReference type="SAM" id="Phobius"/>
    </source>
</evidence>
<dbReference type="RefSeq" id="WP_041114472.1">
    <property type="nucleotide sequence ID" value="NZ_JARTHD010000025.1"/>
</dbReference>
<feature type="transmembrane region" description="Helical" evidence="1">
    <location>
        <begin position="84"/>
        <end position="104"/>
    </location>
</feature>
<evidence type="ECO:0000313" key="2">
    <source>
        <dbReference type="EMBL" id="KIL74200.1"/>
    </source>
</evidence>
<accession>A0ABR5APU9</accession>
<evidence type="ECO:0000313" key="3">
    <source>
        <dbReference type="Proteomes" id="UP000031982"/>
    </source>
</evidence>
<protein>
    <recommendedName>
        <fullName evidence="4">GGDEF domain-containing protein</fullName>
    </recommendedName>
</protein>
<dbReference type="GeneID" id="92779022"/>
<organism evidence="2 3">
    <name type="scientific">Bacillus badius</name>
    <dbReference type="NCBI Taxonomy" id="1455"/>
    <lineage>
        <taxon>Bacteria</taxon>
        <taxon>Bacillati</taxon>
        <taxon>Bacillota</taxon>
        <taxon>Bacilli</taxon>
        <taxon>Bacillales</taxon>
        <taxon>Bacillaceae</taxon>
        <taxon>Pseudobacillus</taxon>
    </lineage>
</organism>
<feature type="transmembrane region" description="Helical" evidence="1">
    <location>
        <begin position="51"/>
        <end position="72"/>
    </location>
</feature>
<reference evidence="2 3" key="1">
    <citation type="submission" date="2015-01" db="EMBL/GenBank/DDBJ databases">
        <title>Genome Assembly of Bacillus badius MTCC 1458.</title>
        <authorList>
            <person name="Verma A."/>
            <person name="Khatri I."/>
            <person name="Mual P."/>
            <person name="Subramanian S."/>
            <person name="Krishnamurthi S."/>
        </authorList>
    </citation>
    <scope>NUCLEOTIDE SEQUENCE [LARGE SCALE GENOMIC DNA]</scope>
    <source>
        <strain evidence="2 3">MTCC 1458</strain>
    </source>
</reference>
<proteinExistence type="predicted"/>
<evidence type="ECO:0008006" key="4">
    <source>
        <dbReference type="Google" id="ProtNLM"/>
    </source>
</evidence>
<sequence>MINSSTVSIMMVGMMACLVAILSNSFPFYTEALGLIAISLVVMALLHEKFLFLYAITVTIGFGAFLTGIAFWRHNSEDQQISFMFLHLLVTTFLLLYWILLYYIKSIGTKNRDLIAKVKALEKYMPHSNILTNHEFLDQAKIILKGTERRNEQAWLLQLCFLPISDYTKQSVRETLEKLALHSIRVEYDIVTSSPSSVMVLLQNTNRQGVEIVKKRMIERANTIFNKTKQPFLFKEQLIDNVQQAAESLEEKTDE</sequence>
<feature type="transmembrane region" description="Helical" evidence="1">
    <location>
        <begin position="7"/>
        <end position="22"/>
    </location>
</feature>
<keyword evidence="1" id="KW-0812">Transmembrane</keyword>
<name>A0ABR5APU9_BACBA</name>
<gene>
    <name evidence="2" type="ORF">SD77_2855</name>
</gene>
<comment type="caution">
    <text evidence="2">The sequence shown here is derived from an EMBL/GenBank/DDBJ whole genome shotgun (WGS) entry which is preliminary data.</text>
</comment>
<dbReference type="EMBL" id="JXLP01000024">
    <property type="protein sequence ID" value="KIL74200.1"/>
    <property type="molecule type" value="Genomic_DNA"/>
</dbReference>